<organism evidence="4 5">
    <name type="scientific">Carpinus fangiana</name>
    <dbReference type="NCBI Taxonomy" id="176857"/>
    <lineage>
        <taxon>Eukaryota</taxon>
        <taxon>Viridiplantae</taxon>
        <taxon>Streptophyta</taxon>
        <taxon>Embryophyta</taxon>
        <taxon>Tracheophyta</taxon>
        <taxon>Spermatophyta</taxon>
        <taxon>Magnoliopsida</taxon>
        <taxon>eudicotyledons</taxon>
        <taxon>Gunneridae</taxon>
        <taxon>Pentapetalae</taxon>
        <taxon>rosids</taxon>
        <taxon>fabids</taxon>
        <taxon>Fagales</taxon>
        <taxon>Betulaceae</taxon>
        <taxon>Carpinus</taxon>
    </lineage>
</organism>
<dbReference type="PANTHER" id="PTHR13068">
    <property type="entry name" value="CGI-12 PROTEIN-RELATED"/>
    <property type="match status" value="1"/>
</dbReference>
<dbReference type="GO" id="GO:0006353">
    <property type="term" value="P:DNA-templated transcription termination"/>
    <property type="evidence" value="ECO:0007669"/>
    <property type="project" value="UniProtKB-KW"/>
</dbReference>
<dbReference type="SMART" id="SM00733">
    <property type="entry name" value="Mterf"/>
    <property type="match status" value="8"/>
</dbReference>
<keyword evidence="2" id="KW-0804">Transcription</keyword>
<dbReference type="OrthoDB" id="637682at2759"/>
<keyword evidence="2" id="KW-0805">Transcription regulation</keyword>
<dbReference type="Pfam" id="PF02536">
    <property type="entry name" value="mTERF"/>
    <property type="match status" value="2"/>
</dbReference>
<dbReference type="InterPro" id="IPR003690">
    <property type="entry name" value="MTERF"/>
</dbReference>
<keyword evidence="2" id="KW-0806">Transcription termination</keyword>
<gene>
    <name evidence="4" type="ORF">FH972_011104</name>
</gene>
<evidence type="ECO:0000313" key="5">
    <source>
        <dbReference type="Proteomes" id="UP000327013"/>
    </source>
</evidence>
<keyword evidence="3" id="KW-0809">Transit peptide</keyword>
<dbReference type="AlphaFoldDB" id="A0A660KSB1"/>
<dbReference type="InterPro" id="IPR038538">
    <property type="entry name" value="MTERF_sf"/>
</dbReference>
<accession>A0A660KSB1</accession>
<evidence type="ECO:0000313" key="4">
    <source>
        <dbReference type="EMBL" id="KAE8038610.1"/>
    </source>
</evidence>
<reference evidence="4 5" key="1">
    <citation type="submission" date="2019-06" db="EMBL/GenBank/DDBJ databases">
        <title>A chromosomal-level reference genome of Carpinus fangiana (Coryloideae, Betulaceae).</title>
        <authorList>
            <person name="Yang X."/>
            <person name="Wang Z."/>
            <person name="Zhang L."/>
            <person name="Hao G."/>
            <person name="Liu J."/>
            <person name="Yang Y."/>
        </authorList>
    </citation>
    <scope>NUCLEOTIDE SEQUENCE [LARGE SCALE GENOMIC DNA]</scope>
    <source>
        <strain evidence="4">Cfa_2016G</strain>
        <tissue evidence="4">Leaf</tissue>
    </source>
</reference>
<proteinExistence type="inferred from homology"/>
<dbReference type="EMBL" id="CM017324">
    <property type="protein sequence ID" value="KAE8038610.1"/>
    <property type="molecule type" value="Genomic_DNA"/>
</dbReference>
<dbReference type="PANTHER" id="PTHR13068:SF133">
    <property type="entry name" value="MITOCHONDRIAL TRANSCRIPTION TERMINATION FACTOR FAMILY PROTEIN"/>
    <property type="match status" value="1"/>
</dbReference>
<name>A0A660KSB1_9ROSI</name>
<protein>
    <submittedName>
        <fullName evidence="4">Uncharacterized protein</fullName>
    </submittedName>
</protein>
<comment type="similarity">
    <text evidence="1">Belongs to the mTERF family.</text>
</comment>
<evidence type="ECO:0000256" key="1">
    <source>
        <dbReference type="ARBA" id="ARBA00007692"/>
    </source>
</evidence>
<sequence length="409" mass="46366">MFGFLCSRQLQRLKHRRAHLGFLQQNGFFIVKSFTSVGSLSESNKKPEEEGKHSFAVSYLINSCGLSTKSAILASQRVLFQSPERPDLVLNFFKENGFSNAQISRIVGMLPLILLSHPEKTLLPKIELLRSIRVSSSDLITILSLNPFLFRSSIKKHLIPCYDFLKSVLLVDEKVLTTFKRAPRAFLCDLQRLKHWRTHLGFLQQNGFFVVKSFTSVGSLSESNKKPEEEGKHSFAVSYLINSCGLSTKSAILASQRVLFQSPERPDLVLNFFKENGFSNAQISRIVGMLPLILLSDPEKTLLPKIELLRSIGVSSSEVITILSLNPSLFKSSIKKHLIPCYDFLKSVLLVDEKVLTTFKRAPRSFLFIAVSIYWVLSGQKPIFSVMEHPSLTPRRLYHENVYFSMCVM</sequence>
<dbReference type="Proteomes" id="UP000327013">
    <property type="component" value="Chromosome 4"/>
</dbReference>
<dbReference type="GO" id="GO:0003676">
    <property type="term" value="F:nucleic acid binding"/>
    <property type="evidence" value="ECO:0007669"/>
    <property type="project" value="InterPro"/>
</dbReference>
<keyword evidence="5" id="KW-1185">Reference proteome</keyword>
<dbReference type="Gene3D" id="1.25.70.10">
    <property type="entry name" value="Transcription termination factor 3, mitochondrial"/>
    <property type="match status" value="1"/>
</dbReference>
<evidence type="ECO:0000256" key="3">
    <source>
        <dbReference type="ARBA" id="ARBA00022946"/>
    </source>
</evidence>
<evidence type="ECO:0000256" key="2">
    <source>
        <dbReference type="ARBA" id="ARBA00022472"/>
    </source>
</evidence>